<evidence type="ECO:0000313" key="9">
    <source>
        <dbReference type="EMBL" id="CZR68157.1"/>
    </source>
</evidence>
<feature type="transmembrane region" description="Helical" evidence="7">
    <location>
        <begin position="84"/>
        <end position="106"/>
    </location>
</feature>
<evidence type="ECO:0000256" key="6">
    <source>
        <dbReference type="ARBA" id="ARBA00023136"/>
    </source>
</evidence>
<keyword evidence="2" id="KW-0813">Transport</keyword>
<feature type="transmembrane region" description="Helical" evidence="7">
    <location>
        <begin position="176"/>
        <end position="196"/>
    </location>
</feature>
<gene>
    <name evidence="9" type="ORF">PAC_18056</name>
</gene>
<proteinExistence type="predicted"/>
<dbReference type="GO" id="GO:0016020">
    <property type="term" value="C:membrane"/>
    <property type="evidence" value="ECO:0007669"/>
    <property type="project" value="UniProtKB-SubCell"/>
</dbReference>
<keyword evidence="4" id="KW-0029">Amino-acid transport</keyword>
<keyword evidence="5 7" id="KW-1133">Transmembrane helix</keyword>
<keyword evidence="6 7" id="KW-0472">Membrane</keyword>
<evidence type="ECO:0000256" key="1">
    <source>
        <dbReference type="ARBA" id="ARBA00004141"/>
    </source>
</evidence>
<evidence type="ECO:0000256" key="3">
    <source>
        <dbReference type="ARBA" id="ARBA00022692"/>
    </source>
</evidence>
<dbReference type="PANTHER" id="PTHR43341">
    <property type="entry name" value="AMINO ACID PERMEASE"/>
    <property type="match status" value="1"/>
</dbReference>
<evidence type="ECO:0000313" key="10">
    <source>
        <dbReference type="Proteomes" id="UP000184330"/>
    </source>
</evidence>
<dbReference type="STRING" id="576137.A0A1L7XT55"/>
<accession>A0A1L7XT55</accession>
<comment type="subcellular location">
    <subcellularLocation>
        <location evidence="1">Membrane</location>
        <topology evidence="1">Multi-pass membrane protein</topology>
    </subcellularLocation>
</comment>
<dbReference type="OrthoDB" id="3900342at2759"/>
<feature type="transmembrane region" description="Helical" evidence="7">
    <location>
        <begin position="216"/>
        <end position="241"/>
    </location>
</feature>
<evidence type="ECO:0000256" key="7">
    <source>
        <dbReference type="SAM" id="Phobius"/>
    </source>
</evidence>
<dbReference type="Pfam" id="PF00324">
    <property type="entry name" value="AA_permease"/>
    <property type="match status" value="1"/>
</dbReference>
<keyword evidence="10" id="KW-1185">Reference proteome</keyword>
<feature type="transmembrane region" description="Helical" evidence="7">
    <location>
        <begin position="153"/>
        <end position="169"/>
    </location>
</feature>
<evidence type="ECO:0000256" key="4">
    <source>
        <dbReference type="ARBA" id="ARBA00022970"/>
    </source>
</evidence>
<dbReference type="EMBL" id="FJOG01000051">
    <property type="protein sequence ID" value="CZR68157.1"/>
    <property type="molecule type" value="Genomic_DNA"/>
</dbReference>
<feature type="transmembrane region" description="Helical" evidence="7">
    <location>
        <begin position="299"/>
        <end position="320"/>
    </location>
</feature>
<organism evidence="9 10">
    <name type="scientific">Phialocephala subalpina</name>
    <dbReference type="NCBI Taxonomy" id="576137"/>
    <lineage>
        <taxon>Eukaryota</taxon>
        <taxon>Fungi</taxon>
        <taxon>Dikarya</taxon>
        <taxon>Ascomycota</taxon>
        <taxon>Pezizomycotina</taxon>
        <taxon>Leotiomycetes</taxon>
        <taxon>Helotiales</taxon>
        <taxon>Mollisiaceae</taxon>
        <taxon>Phialocephala</taxon>
        <taxon>Phialocephala fortinii species complex</taxon>
    </lineage>
</organism>
<reference evidence="9 10" key="1">
    <citation type="submission" date="2016-03" db="EMBL/GenBank/DDBJ databases">
        <authorList>
            <person name="Ploux O."/>
        </authorList>
    </citation>
    <scope>NUCLEOTIDE SEQUENCE [LARGE SCALE GENOMIC DNA]</scope>
    <source>
        <strain evidence="9 10">UAMH 11012</strain>
    </source>
</reference>
<dbReference type="GO" id="GO:0015171">
    <property type="term" value="F:amino acid transmembrane transporter activity"/>
    <property type="evidence" value="ECO:0007669"/>
    <property type="project" value="TreeGrafter"/>
</dbReference>
<dbReference type="InterPro" id="IPR050524">
    <property type="entry name" value="APC_YAT"/>
</dbReference>
<protein>
    <recommendedName>
        <fullName evidence="8">Amino acid permease/ SLC12A domain-containing protein</fullName>
    </recommendedName>
</protein>
<dbReference type="Proteomes" id="UP000184330">
    <property type="component" value="Unassembled WGS sequence"/>
</dbReference>
<feature type="domain" description="Amino acid permease/ SLC12A" evidence="8">
    <location>
        <begin position="35"/>
        <end position="210"/>
    </location>
</feature>
<feature type="transmembrane region" description="Helical" evidence="7">
    <location>
        <begin position="118"/>
        <end position="141"/>
    </location>
</feature>
<name>A0A1L7XT55_9HELO</name>
<evidence type="ECO:0000256" key="2">
    <source>
        <dbReference type="ARBA" id="ARBA00022448"/>
    </source>
</evidence>
<feature type="transmembrane region" description="Helical" evidence="7">
    <location>
        <begin position="34"/>
        <end position="55"/>
    </location>
</feature>
<dbReference type="Gene3D" id="1.20.1740.10">
    <property type="entry name" value="Amino acid/polyamine transporter I"/>
    <property type="match status" value="1"/>
</dbReference>
<sequence>MGADSKNGGDRFRSSSHLNNGQLLGQQLRQRRSLYWTSLIKIFALLLFIFAAIAMRCGAGPIGHRVDGSTWREYPVFKNGFKGIIGNMFLAFWAMGDMVFSVIMSGEAQELRFSMARAAKLIAFRCIFIYGLCIMFVTFLVPSNDPRLQGRTSNVGTSPFVISLVIAGIQGLPDFLNAIMVIGVAAIAGESIYVASRVMRSMAVQKLIPESGTIGFTWLVSITSSSFFIVWILVSITCFCLHAAIKAQGSKIFEESWAFRCIWYPFTPMFLLGMSLFLMASCLYVGLSPIGINKASAYYFFQYNLGLCIVLVFSVAYKLVYRTPQRQQDV</sequence>
<dbReference type="PIRSF" id="PIRSF006060">
    <property type="entry name" value="AA_transporter"/>
    <property type="match status" value="1"/>
</dbReference>
<keyword evidence="3 7" id="KW-0812">Transmembrane</keyword>
<dbReference type="PANTHER" id="PTHR43341:SF1">
    <property type="entry name" value="GENERAL AMINO-ACID PERMEASE GAP1"/>
    <property type="match status" value="1"/>
</dbReference>
<evidence type="ECO:0000256" key="5">
    <source>
        <dbReference type="ARBA" id="ARBA00022989"/>
    </source>
</evidence>
<dbReference type="AlphaFoldDB" id="A0A1L7XT55"/>
<feature type="transmembrane region" description="Helical" evidence="7">
    <location>
        <begin position="262"/>
        <end position="287"/>
    </location>
</feature>
<evidence type="ECO:0000259" key="8">
    <source>
        <dbReference type="Pfam" id="PF00324"/>
    </source>
</evidence>
<dbReference type="InterPro" id="IPR004841">
    <property type="entry name" value="AA-permease/SLC12A_dom"/>
</dbReference>